<dbReference type="EMBL" id="JAEAGR010000009">
    <property type="protein sequence ID" value="MBH1941175.1"/>
    <property type="molecule type" value="Genomic_DNA"/>
</dbReference>
<keyword evidence="2" id="KW-1185">Reference proteome</keyword>
<evidence type="ECO:0000313" key="2">
    <source>
        <dbReference type="Proteomes" id="UP000623269"/>
    </source>
</evidence>
<gene>
    <name evidence="1" type="ORF">I5677_09755</name>
</gene>
<proteinExistence type="predicted"/>
<dbReference type="RefSeq" id="WP_197661398.1">
    <property type="nucleotide sequence ID" value="NZ_JAEAGR010000009.1"/>
</dbReference>
<dbReference type="AlphaFoldDB" id="A0A8J7H353"/>
<dbReference type="Proteomes" id="UP000623269">
    <property type="component" value="Unassembled WGS sequence"/>
</dbReference>
<name>A0A8J7H353_9FIRM</name>
<comment type="caution">
    <text evidence="1">The sequence shown here is derived from an EMBL/GenBank/DDBJ whole genome shotgun (WGS) entry which is preliminary data.</text>
</comment>
<evidence type="ECO:0000313" key="1">
    <source>
        <dbReference type="EMBL" id="MBH1941175.1"/>
    </source>
</evidence>
<organism evidence="1 2">
    <name type="scientific">Mobilitalea sibirica</name>
    <dbReference type="NCBI Taxonomy" id="1462919"/>
    <lineage>
        <taxon>Bacteria</taxon>
        <taxon>Bacillati</taxon>
        <taxon>Bacillota</taxon>
        <taxon>Clostridia</taxon>
        <taxon>Lachnospirales</taxon>
        <taxon>Lachnospiraceae</taxon>
        <taxon>Mobilitalea</taxon>
    </lineage>
</organism>
<evidence type="ECO:0008006" key="3">
    <source>
        <dbReference type="Google" id="ProtNLM"/>
    </source>
</evidence>
<accession>A0A8J7H353</accession>
<reference evidence="1" key="1">
    <citation type="submission" date="2020-12" db="EMBL/GenBank/DDBJ databases">
        <title>M. sibirica DSM 26468T genome.</title>
        <authorList>
            <person name="Thieme N."/>
            <person name="Rettenmaier R."/>
            <person name="Zverlov V."/>
            <person name="Liebl W."/>
        </authorList>
    </citation>
    <scope>NUCLEOTIDE SEQUENCE</scope>
    <source>
        <strain evidence="1">DSM 26468</strain>
    </source>
</reference>
<sequence length="67" mass="7459">MDKIDQMLKKTLGKVIETTGIVAGSEEMRFNGKIRSIEADAEGKVDELKEEVFGEANKFIDKLGNNE</sequence>
<protein>
    <recommendedName>
        <fullName evidence="3">CsbD-like protein</fullName>
    </recommendedName>
</protein>